<keyword evidence="3" id="KW-0238">DNA-binding</keyword>
<dbReference type="RefSeq" id="WP_141269567.1">
    <property type="nucleotide sequence ID" value="NZ_BJLH01000003.1"/>
</dbReference>
<keyword evidence="4" id="KW-0233">DNA recombination</keyword>
<dbReference type="SUPFAM" id="SSF56349">
    <property type="entry name" value="DNA breaking-rejoining enzymes"/>
    <property type="match status" value="1"/>
</dbReference>
<evidence type="ECO:0000256" key="1">
    <source>
        <dbReference type="ARBA" id="ARBA00008857"/>
    </source>
</evidence>
<dbReference type="OrthoDB" id="9784724at2"/>
<dbReference type="PANTHER" id="PTHR30349:SF41">
    <property type="entry name" value="INTEGRASE_RECOMBINASE PROTEIN MJ0367-RELATED"/>
    <property type="match status" value="1"/>
</dbReference>
<dbReference type="Gene3D" id="1.10.150.130">
    <property type="match status" value="1"/>
</dbReference>
<name>A0A4Y3IJQ4_9VIBR</name>
<dbReference type="GO" id="GO:0003677">
    <property type="term" value="F:DNA binding"/>
    <property type="evidence" value="ECO:0007669"/>
    <property type="project" value="UniProtKB-KW"/>
</dbReference>
<dbReference type="GO" id="GO:0015074">
    <property type="term" value="P:DNA integration"/>
    <property type="evidence" value="ECO:0007669"/>
    <property type="project" value="UniProtKB-KW"/>
</dbReference>
<dbReference type="EMBL" id="BJLH01000003">
    <property type="protein sequence ID" value="GEA59606.1"/>
    <property type="molecule type" value="Genomic_DNA"/>
</dbReference>
<evidence type="ECO:0000313" key="6">
    <source>
        <dbReference type="EMBL" id="GEA59606.1"/>
    </source>
</evidence>
<dbReference type="AlphaFoldDB" id="A0A4Y3IJQ4"/>
<dbReference type="PANTHER" id="PTHR30349">
    <property type="entry name" value="PHAGE INTEGRASE-RELATED"/>
    <property type="match status" value="1"/>
</dbReference>
<accession>A0A4Y3IJQ4</accession>
<dbReference type="Gene3D" id="1.10.443.10">
    <property type="entry name" value="Intergrase catalytic core"/>
    <property type="match status" value="1"/>
</dbReference>
<dbReference type="PROSITE" id="PS51898">
    <property type="entry name" value="TYR_RECOMBINASE"/>
    <property type="match status" value="1"/>
</dbReference>
<dbReference type="InterPro" id="IPR050090">
    <property type="entry name" value="Tyrosine_recombinase_XerCD"/>
</dbReference>
<keyword evidence="2" id="KW-0229">DNA integration</keyword>
<dbReference type="InterPro" id="IPR013762">
    <property type="entry name" value="Integrase-like_cat_sf"/>
</dbReference>
<dbReference type="InterPro" id="IPR010998">
    <property type="entry name" value="Integrase_recombinase_N"/>
</dbReference>
<comment type="similarity">
    <text evidence="1">Belongs to the 'phage' integrase family.</text>
</comment>
<dbReference type="GO" id="GO:0006310">
    <property type="term" value="P:DNA recombination"/>
    <property type="evidence" value="ECO:0007669"/>
    <property type="project" value="UniProtKB-KW"/>
</dbReference>
<evidence type="ECO:0000259" key="5">
    <source>
        <dbReference type="PROSITE" id="PS51898"/>
    </source>
</evidence>
<proteinExistence type="inferred from homology"/>
<dbReference type="CDD" id="cd01184">
    <property type="entry name" value="INT_C_like_1"/>
    <property type="match status" value="1"/>
</dbReference>
<dbReference type="InterPro" id="IPR002104">
    <property type="entry name" value="Integrase_catalytic"/>
</dbReference>
<evidence type="ECO:0000313" key="7">
    <source>
        <dbReference type="Proteomes" id="UP000318242"/>
    </source>
</evidence>
<feature type="domain" description="Tyr recombinase" evidence="5">
    <location>
        <begin position="177"/>
        <end position="368"/>
    </location>
</feature>
<evidence type="ECO:0000256" key="2">
    <source>
        <dbReference type="ARBA" id="ARBA00022908"/>
    </source>
</evidence>
<reference evidence="6 7" key="1">
    <citation type="submission" date="2019-06" db="EMBL/GenBank/DDBJ databases">
        <title>Whole genome shotgun sequence of Vibrio comitans NBRC 102076.</title>
        <authorList>
            <person name="Hosoyama A."/>
            <person name="Uohara A."/>
            <person name="Ohji S."/>
            <person name="Ichikawa N."/>
        </authorList>
    </citation>
    <scope>NUCLEOTIDE SEQUENCE [LARGE SCALE GENOMIC DNA]</scope>
    <source>
        <strain evidence="6 7">NBRC 102076</strain>
    </source>
</reference>
<dbReference type="Proteomes" id="UP000318242">
    <property type="component" value="Unassembled WGS sequence"/>
</dbReference>
<dbReference type="InterPro" id="IPR011010">
    <property type="entry name" value="DNA_brk_join_enz"/>
</dbReference>
<evidence type="ECO:0000256" key="4">
    <source>
        <dbReference type="ARBA" id="ARBA00023172"/>
    </source>
</evidence>
<protein>
    <recommendedName>
        <fullName evidence="5">Tyr recombinase domain-containing protein</fullName>
    </recommendedName>
</protein>
<evidence type="ECO:0000256" key="3">
    <source>
        <dbReference type="ARBA" id="ARBA00023125"/>
    </source>
</evidence>
<keyword evidence="7" id="KW-1185">Reference proteome</keyword>
<comment type="caution">
    <text evidence="6">The sequence shown here is derived from an EMBL/GenBank/DDBJ whole genome shotgun (WGS) entry which is preliminary data.</text>
</comment>
<dbReference type="Pfam" id="PF00589">
    <property type="entry name" value="Phage_integrase"/>
    <property type="match status" value="1"/>
</dbReference>
<organism evidence="6 7">
    <name type="scientific">Vibrio comitans NBRC 102076</name>
    <dbReference type="NCBI Taxonomy" id="1219078"/>
    <lineage>
        <taxon>Bacteria</taxon>
        <taxon>Pseudomonadati</taxon>
        <taxon>Pseudomonadota</taxon>
        <taxon>Gammaproteobacteria</taxon>
        <taxon>Vibrionales</taxon>
        <taxon>Vibrionaceae</taxon>
        <taxon>Vibrio</taxon>
    </lineage>
</organism>
<sequence>MQHSTIAQNVKSDFNPLLASSNFSELDNVLIIPKSQKQKFKKPQTGYEIKETYIQSKFDFGKALDKSISQEDKIITLVLDIFAIDDLNELDRENAEIIRNFLKYYPKNANKFKEFDGLTPLEIAKLNQTLKKPTLSARTIRGVIQKMSTFCSWCVNHGYINTNHFHKLETLPPKSDDIRLEFNDEQLSSIFRMSDYTSCNFKHNYYYWIPLLLRLTGARLNELCQLWCQDIQLIDNVWCIVIHEKYYGQRVKNVQSARIIPIHSALLERGFIEFVQSLNTERVFDELKLFNGYYSHNASKWFSRRRTKLGLGKGLDAHSFRHSCAAELKRNGVSTVLIEELLGHRHNSISLDLYGKKFQPNELLKVVNLIDDSHLSHIKAFHCQNVK</sequence>
<gene>
    <name evidence="6" type="ORF">VCO01S_07990</name>
</gene>